<dbReference type="SUPFAM" id="SSF57756">
    <property type="entry name" value="Retrovirus zinc finger-like domains"/>
    <property type="match status" value="1"/>
</dbReference>
<keyword evidence="4" id="KW-1185">Reference proteome</keyword>
<protein>
    <recommendedName>
        <fullName evidence="2">CCHC-type domain-containing protein</fullName>
    </recommendedName>
</protein>
<keyword evidence="1" id="KW-0479">Metal-binding</keyword>
<dbReference type="GO" id="GO:0003676">
    <property type="term" value="F:nucleic acid binding"/>
    <property type="evidence" value="ECO:0007669"/>
    <property type="project" value="InterPro"/>
</dbReference>
<organism evidence="3 4">
    <name type="scientific">Aldrovandia affinis</name>
    <dbReference type="NCBI Taxonomy" id="143900"/>
    <lineage>
        <taxon>Eukaryota</taxon>
        <taxon>Metazoa</taxon>
        <taxon>Chordata</taxon>
        <taxon>Craniata</taxon>
        <taxon>Vertebrata</taxon>
        <taxon>Euteleostomi</taxon>
        <taxon>Actinopterygii</taxon>
        <taxon>Neopterygii</taxon>
        <taxon>Teleostei</taxon>
        <taxon>Notacanthiformes</taxon>
        <taxon>Halosauridae</taxon>
        <taxon>Aldrovandia</taxon>
    </lineage>
</organism>
<proteinExistence type="predicted"/>
<keyword evidence="1" id="KW-0863">Zinc-finger</keyword>
<dbReference type="Gene3D" id="4.10.60.10">
    <property type="entry name" value="Zinc finger, CCHC-type"/>
    <property type="match status" value="1"/>
</dbReference>
<dbReference type="AlphaFoldDB" id="A0AAD7SR39"/>
<accession>A0AAD7SR39</accession>
<dbReference type="InterPro" id="IPR036875">
    <property type="entry name" value="Znf_CCHC_sf"/>
</dbReference>
<evidence type="ECO:0000256" key="1">
    <source>
        <dbReference type="PROSITE-ProRule" id="PRU00047"/>
    </source>
</evidence>
<dbReference type="PROSITE" id="PS50158">
    <property type="entry name" value="ZF_CCHC"/>
    <property type="match status" value="1"/>
</dbReference>
<evidence type="ECO:0000313" key="4">
    <source>
        <dbReference type="Proteomes" id="UP001221898"/>
    </source>
</evidence>
<dbReference type="EMBL" id="JAINUG010000039">
    <property type="protein sequence ID" value="KAJ8407349.1"/>
    <property type="molecule type" value="Genomic_DNA"/>
</dbReference>
<dbReference type="InterPro" id="IPR001878">
    <property type="entry name" value="Znf_CCHC"/>
</dbReference>
<dbReference type="Proteomes" id="UP001221898">
    <property type="component" value="Unassembled WGS sequence"/>
</dbReference>
<dbReference type="InterPro" id="IPR054722">
    <property type="entry name" value="PolX-like_BBD"/>
</dbReference>
<keyword evidence="1" id="KW-0862">Zinc</keyword>
<feature type="domain" description="CCHC-type" evidence="2">
    <location>
        <begin position="87"/>
        <end position="100"/>
    </location>
</feature>
<gene>
    <name evidence="3" type="ORF">AAFF_G00279230</name>
</gene>
<evidence type="ECO:0000313" key="3">
    <source>
        <dbReference type="EMBL" id="KAJ8407349.1"/>
    </source>
</evidence>
<name>A0AAD7SR39_9TELE</name>
<dbReference type="Pfam" id="PF22936">
    <property type="entry name" value="Pol_BBD"/>
    <property type="match status" value="1"/>
</dbReference>
<reference evidence="3" key="1">
    <citation type="journal article" date="2023" name="Science">
        <title>Genome structures resolve the early diversification of teleost fishes.</title>
        <authorList>
            <person name="Parey E."/>
            <person name="Louis A."/>
            <person name="Montfort J."/>
            <person name="Bouchez O."/>
            <person name="Roques C."/>
            <person name="Iampietro C."/>
            <person name="Lluch J."/>
            <person name="Castinel A."/>
            <person name="Donnadieu C."/>
            <person name="Desvignes T."/>
            <person name="Floi Bucao C."/>
            <person name="Jouanno E."/>
            <person name="Wen M."/>
            <person name="Mejri S."/>
            <person name="Dirks R."/>
            <person name="Jansen H."/>
            <person name="Henkel C."/>
            <person name="Chen W.J."/>
            <person name="Zahm M."/>
            <person name="Cabau C."/>
            <person name="Klopp C."/>
            <person name="Thompson A.W."/>
            <person name="Robinson-Rechavi M."/>
            <person name="Braasch I."/>
            <person name="Lecointre G."/>
            <person name="Bobe J."/>
            <person name="Postlethwait J.H."/>
            <person name="Berthelot C."/>
            <person name="Roest Crollius H."/>
            <person name="Guiguen Y."/>
        </authorList>
    </citation>
    <scope>NUCLEOTIDE SEQUENCE</scope>
    <source>
        <strain evidence="3">NC1722</strain>
    </source>
</reference>
<evidence type="ECO:0000259" key="2">
    <source>
        <dbReference type="PROSITE" id="PS50158"/>
    </source>
</evidence>
<sequence length="352" mass="39388">MSDGLIVALVLGGLPDSFKPLAVHVTQNEDNVTFADFKRRLRVYEEAEKMNTAESTDNVMKTCAKQGRSPAKAYVSNRNDEEANVTCYKCGIKGHKARKCFRKVWCGYCKNNTHQESICKKKGRLDGIRKVTEEQHNDQDHLFKAKHTKNEGPPDKVKMKGIMVDAGATSHIVNDIGKFKSFDDLFQSETHSVELADGTKCNGIAQRRGTAMVCLLDNTGRQHGAQLRDALYIPSYPHDIFSVARATNGGATITFMKGDSHMVTKGGDRAVCNIPQTYKDAIASTKSRQWENAMNEEMRSLEENETFKLTQLPPGKRAVGGRWVYALKSDIDGSERYKARFVAKRLQSETRN</sequence>
<dbReference type="GO" id="GO:0008270">
    <property type="term" value="F:zinc ion binding"/>
    <property type="evidence" value="ECO:0007669"/>
    <property type="project" value="UniProtKB-KW"/>
</dbReference>
<comment type="caution">
    <text evidence="3">The sequence shown here is derived from an EMBL/GenBank/DDBJ whole genome shotgun (WGS) entry which is preliminary data.</text>
</comment>